<geneLocation type="plasmid" evidence="1">
    <name>pRp12D01</name>
</geneLocation>
<proteinExistence type="predicted"/>
<gene>
    <name evidence="1" type="ordered locus">Rpic12D_4895</name>
</gene>
<accession>C6BPK5</accession>
<dbReference type="EMBL" id="CP001646">
    <property type="protein sequence ID" value="ACS66129.1"/>
    <property type="molecule type" value="Genomic_DNA"/>
</dbReference>
<reference evidence="1" key="1">
    <citation type="submission" date="2009-06" db="EMBL/GenBank/DDBJ databases">
        <title>Complete sequence plasmid 1 of Ralstonia pickettii 12D.</title>
        <authorList>
            <consortium name="US DOE Joint Genome Institute"/>
            <person name="Lucas S."/>
            <person name="Copeland A."/>
            <person name="Lapidus A."/>
            <person name="Glavina del Rio T."/>
            <person name="Dalin E."/>
            <person name="Tice H."/>
            <person name="Bruce D."/>
            <person name="Goodwin L."/>
            <person name="Pitluck S."/>
            <person name="Sims D."/>
            <person name="Meincke L."/>
            <person name="Brettin T."/>
            <person name="Detter J.C."/>
            <person name="Han C."/>
            <person name="Larimer F."/>
            <person name="Land M."/>
            <person name="Hauser L."/>
            <person name="Kyrpides N."/>
            <person name="Ovchinnikova G."/>
            <person name="Marsh T."/>
            <person name="Richardson P."/>
        </authorList>
    </citation>
    <scope>NUCLEOTIDE SEQUENCE [LARGE SCALE GENOMIC DNA]</scope>
    <source>
        <strain evidence="1">12D</strain>
        <plasmid>12D</plasmid>
        <plasmid evidence="1">pRp12D01</plasmid>
    </source>
</reference>
<sequence>MPLEDADLRPITFSDGKKSISDDDLCAGCSNCDYCPGEMSSCKAGWPGLEDRDGYVQQCAKFANESVIDKLCKAADNHGADAGEADHTVGDLQGLLRLCWRLMTSDQKQAFVASPEVEEVVDLGAREEYSVEDLLAEVEQEDR</sequence>
<organism evidence="1">
    <name type="scientific">Ralstonia pickettii (strain 12D)</name>
    <dbReference type="NCBI Taxonomy" id="428406"/>
    <lineage>
        <taxon>Bacteria</taxon>
        <taxon>Pseudomonadati</taxon>
        <taxon>Pseudomonadota</taxon>
        <taxon>Betaproteobacteria</taxon>
        <taxon>Burkholderiales</taxon>
        <taxon>Burkholderiaceae</taxon>
        <taxon>Ralstonia</taxon>
    </lineage>
</organism>
<dbReference type="KEGG" id="rpf:Rpic12D_4895"/>
<dbReference type="HOGENOM" id="CLU_1804615_0_0_4"/>
<dbReference type="AlphaFoldDB" id="C6BPK5"/>
<keyword evidence="1" id="KW-0614">Plasmid</keyword>
<protein>
    <submittedName>
        <fullName evidence="1">Uncharacterized protein</fullName>
    </submittedName>
</protein>
<name>C6BPK5_RALP1</name>
<evidence type="ECO:0000313" key="1">
    <source>
        <dbReference type="EMBL" id="ACS66129.1"/>
    </source>
</evidence>